<feature type="region of interest" description="Disordered" evidence="1">
    <location>
        <begin position="170"/>
        <end position="190"/>
    </location>
</feature>
<feature type="domain" description="DUF3048" evidence="4">
    <location>
        <begin position="202"/>
        <end position="314"/>
    </location>
</feature>
<feature type="chain" id="PRO_5038861483" evidence="2">
    <location>
        <begin position="22"/>
        <end position="319"/>
    </location>
</feature>
<dbReference type="InterPro" id="IPR035328">
    <property type="entry name" value="DUF3048_C"/>
</dbReference>
<evidence type="ECO:0000313" key="5">
    <source>
        <dbReference type="EMBL" id="TDC96817.1"/>
    </source>
</evidence>
<dbReference type="SUPFAM" id="SSF159774">
    <property type="entry name" value="YerB-like"/>
    <property type="match status" value="1"/>
</dbReference>
<feature type="domain" description="DUF3048" evidence="3">
    <location>
        <begin position="53"/>
        <end position="173"/>
    </location>
</feature>
<dbReference type="EMBL" id="SMKV01000001">
    <property type="protein sequence ID" value="TDC96817.1"/>
    <property type="molecule type" value="Genomic_DNA"/>
</dbReference>
<dbReference type="Pfam" id="PF11258">
    <property type="entry name" value="DUF3048"/>
    <property type="match status" value="1"/>
</dbReference>
<dbReference type="OrthoDB" id="9779102at2"/>
<evidence type="ECO:0000256" key="1">
    <source>
        <dbReference type="SAM" id="MobiDB-lite"/>
    </source>
</evidence>
<dbReference type="RefSeq" id="WP_132618487.1">
    <property type="nucleotide sequence ID" value="NZ_SMKV01000001.1"/>
</dbReference>
<feature type="region of interest" description="Disordered" evidence="1">
    <location>
        <begin position="25"/>
        <end position="55"/>
    </location>
</feature>
<dbReference type="PROSITE" id="PS51257">
    <property type="entry name" value="PROKAR_LIPOPROTEIN"/>
    <property type="match status" value="1"/>
</dbReference>
<reference evidence="5 6" key="1">
    <citation type="submission" date="2019-03" db="EMBL/GenBank/DDBJ databases">
        <title>Draft genome sequences of novel Actinobacteria.</title>
        <authorList>
            <person name="Sahin N."/>
            <person name="Ay H."/>
            <person name="Saygin H."/>
        </authorList>
    </citation>
    <scope>NUCLEOTIDE SEQUENCE [LARGE SCALE GENOMIC DNA]</scope>
    <source>
        <strain evidence="5 6">16K404</strain>
    </source>
</reference>
<dbReference type="InterPro" id="IPR021416">
    <property type="entry name" value="DUF3048_N"/>
</dbReference>
<evidence type="ECO:0000259" key="3">
    <source>
        <dbReference type="Pfam" id="PF11258"/>
    </source>
</evidence>
<name>A0A4R4UWB3_9PSEU</name>
<dbReference type="AlphaFoldDB" id="A0A4R4UWB3"/>
<dbReference type="Pfam" id="PF17479">
    <property type="entry name" value="DUF3048_C"/>
    <property type="match status" value="1"/>
</dbReference>
<feature type="compositionally biased region" description="Gly residues" evidence="1">
    <location>
        <begin position="34"/>
        <end position="47"/>
    </location>
</feature>
<dbReference type="Proteomes" id="UP000294744">
    <property type="component" value="Unassembled WGS sequence"/>
</dbReference>
<evidence type="ECO:0000256" key="2">
    <source>
        <dbReference type="SAM" id="SignalP"/>
    </source>
</evidence>
<gene>
    <name evidence="5" type="ORF">E1161_00925</name>
</gene>
<keyword evidence="6" id="KW-1185">Reference proteome</keyword>
<keyword evidence="2" id="KW-0732">Signal</keyword>
<accession>A0A4R4UWB3</accession>
<dbReference type="Gene3D" id="3.50.90.10">
    <property type="entry name" value="YerB-like"/>
    <property type="match status" value="1"/>
</dbReference>
<organism evidence="5 6">
    <name type="scientific">Saccharopolyspora aridisoli</name>
    <dbReference type="NCBI Taxonomy" id="2530385"/>
    <lineage>
        <taxon>Bacteria</taxon>
        <taxon>Bacillati</taxon>
        <taxon>Actinomycetota</taxon>
        <taxon>Actinomycetes</taxon>
        <taxon>Pseudonocardiales</taxon>
        <taxon>Pseudonocardiaceae</taxon>
        <taxon>Saccharopolyspora</taxon>
    </lineage>
</organism>
<evidence type="ECO:0000313" key="6">
    <source>
        <dbReference type="Proteomes" id="UP000294744"/>
    </source>
</evidence>
<sequence length="319" mass="33200">MRTRSCTFFAALIMLATLALTGCQPTPVPPPPQGGGTTSGQQQGGGAAAPDGPPVVAVKIDNSADGRPPVGIDAADVVYVEPVEGGLSRLLGIFATHKPKTVGPVRSARETDAELLPQYGRPTLAYSGAAPEVLPIIAAAPLTDASDANAPDAYSRDDARPVPHNLFVDSTRLPPAQPWPGASRPLIGDVPGGGVPTERYEVRYPAATIGFFYDHPSRRWMISMDGEPYAAVHSGRLGVSTVIVQKVRTHESAVRDAAGSPSPVAESIGSGSMLMLRDGKSFEGTWNRPSPEAPTTYADPTGAPLTVDAGQVWVVLSPV</sequence>
<protein>
    <submittedName>
        <fullName evidence="5">DUF3048 domain-containing protein</fullName>
    </submittedName>
</protein>
<feature type="signal peptide" evidence="2">
    <location>
        <begin position="1"/>
        <end position="21"/>
    </location>
</feature>
<comment type="caution">
    <text evidence="5">The sequence shown here is derived from an EMBL/GenBank/DDBJ whole genome shotgun (WGS) entry which is preliminary data.</text>
</comment>
<evidence type="ECO:0000259" key="4">
    <source>
        <dbReference type="Pfam" id="PF17479"/>
    </source>
</evidence>
<dbReference type="InterPro" id="IPR023158">
    <property type="entry name" value="YerB-like_sf"/>
</dbReference>
<proteinExistence type="predicted"/>